<dbReference type="EC" id="2.7.7.-" evidence="3"/>
<evidence type="ECO:0000313" key="3">
    <source>
        <dbReference type="EMBL" id="OFA05176.1"/>
    </source>
</evidence>
<dbReference type="InterPro" id="IPR045455">
    <property type="entry name" value="NrS-1_pol-like_helicase"/>
</dbReference>
<reference evidence="4" key="1">
    <citation type="journal article" date="2016" name="Front. Microbiol.">
        <title>Molecular Keys to the Janthinobacterium and Duganella spp. Interaction with the Plant Pathogen Fusarium graminearum.</title>
        <authorList>
            <person name="Haack F.S."/>
            <person name="Poehlein A."/>
            <person name="Kroger C."/>
            <person name="Voigt C.A."/>
            <person name="Piepenbring M."/>
            <person name="Bode H.B."/>
            <person name="Daniel R."/>
            <person name="Schafer W."/>
            <person name="Streit W.R."/>
        </authorList>
    </citation>
    <scope>NUCLEOTIDE SEQUENCE [LARGE SCALE GENOMIC DNA]</scope>
    <source>
        <strain evidence="4">T54</strain>
    </source>
</reference>
<proteinExistence type="predicted"/>
<protein>
    <submittedName>
        <fullName evidence="3">DNA primase TraC</fullName>
        <ecNumber evidence="3">2.7.7.-</ecNumber>
    </submittedName>
</protein>
<gene>
    <name evidence="3" type="primary">traC_1</name>
    <name evidence="3" type="ORF">DUPY_15790</name>
</gene>
<name>A0A1E7WZ84_9BURK</name>
<dbReference type="Pfam" id="PF19263">
    <property type="entry name" value="DUF5906"/>
    <property type="match status" value="1"/>
</dbReference>
<feature type="region of interest" description="Disordered" evidence="1">
    <location>
        <begin position="368"/>
        <end position="415"/>
    </location>
</feature>
<keyword evidence="3" id="KW-0548">Nucleotidyltransferase</keyword>
<accession>A0A1E7WZ84</accession>
<evidence type="ECO:0000313" key="4">
    <source>
        <dbReference type="Proteomes" id="UP000175989"/>
    </source>
</evidence>
<evidence type="ECO:0000256" key="1">
    <source>
        <dbReference type="SAM" id="MobiDB-lite"/>
    </source>
</evidence>
<sequence length="899" mass="99811">MDRNTHPANHPILDGAFKRFGPGKKAWYVLRELTLKSGRRVITGAFGINRGDDHGTIPVKIDAVEMTDDERAELQQKQRAQDKAEAAKRERAVSLAANRARDQWNKAAGIPVEHPYLVRKRVGAEGLRVSAAGLLLIPFVRGGQLVGLQKIDQQGEKRFNQDMDKKAAYHMLGAPASAEMIAVGEGYATCMSSRMAVASIVDLPVAVAFDAGNIMSVAQSLRHDHPEAHLLFLADDDYLLAERLSERLREDFKISTPVRIDGTTHTVIADDGTEVAVMAVWRKDPQGIEYIEADARSGRRMSPNMKFRNAGVASCHAAAAAVGNASVVMPVFANRAGRKITDFNDLQVEEGLAVVEAQIGFSILAAKQPKSVSPTPSGAPAPAENSLSSPSTEGAGQSPPPPGAEQPPGRIADGAEASDVPDALLSAVLEERFNEGAAVALADQAGAVAPPSEGGGEKAKKEKPKKEYGPEHWAQVEDVLDNFVLVYGEDMVWDVKHRMLMKISSMRTIVSNNDVMKFWGGPQRRWVFKHNIVFDPQEVPSQELSGPTATVNLFNGWKMKPKKGSHLKIQTLLSHLCDGKEDLMTWIERWLAYPMRNRGAKMETSIIMHGDEGSGKNFFFERVIKRIYGEYGYVIGNAQLESQFNDWASKKLFMVADEVVTRSELKHMKGKLKYLVSGDMIIINPKGLPEHGEANHMNFVFLSNELQPLALDKTDRRYLVIWTPPALTREFYVEVAQEIDAGGIEAYFHYLLHELDMGDFNEHTKPLYTAAKDDLIEKSLTPAERFYREWSRGYLPLPFITCGATQLYDAYKVWCEKSGESKYISQTLFSPTVLRYAGGDLEKHLIKYEYGEVVKQRNVFLQGVKPEGKTLAEWAADASALFEKHFQDYRRRAVVNVEG</sequence>
<feature type="compositionally biased region" description="Basic and acidic residues" evidence="1">
    <location>
        <begin position="455"/>
        <end position="470"/>
    </location>
</feature>
<dbReference type="OrthoDB" id="110640at2"/>
<dbReference type="InterPro" id="IPR027417">
    <property type="entry name" value="P-loop_NTPase"/>
</dbReference>
<evidence type="ECO:0000259" key="2">
    <source>
        <dbReference type="Pfam" id="PF19263"/>
    </source>
</evidence>
<organism evidence="3 4">
    <name type="scientific">Duganella phyllosphaerae</name>
    <dbReference type="NCBI Taxonomy" id="762836"/>
    <lineage>
        <taxon>Bacteria</taxon>
        <taxon>Pseudomonadati</taxon>
        <taxon>Pseudomonadota</taxon>
        <taxon>Betaproteobacteria</taxon>
        <taxon>Burkholderiales</taxon>
        <taxon>Oxalobacteraceae</taxon>
        <taxon>Telluria group</taxon>
        <taxon>Duganella</taxon>
    </lineage>
</organism>
<feature type="domain" description="NrS-1 polymerase-like helicase" evidence="2">
    <location>
        <begin position="608"/>
        <end position="717"/>
    </location>
</feature>
<keyword evidence="4" id="KW-1185">Reference proteome</keyword>
<feature type="region of interest" description="Disordered" evidence="1">
    <location>
        <begin position="445"/>
        <end position="470"/>
    </location>
</feature>
<dbReference type="Gene3D" id="3.40.50.300">
    <property type="entry name" value="P-loop containing nucleotide triphosphate hydrolases"/>
    <property type="match status" value="1"/>
</dbReference>
<comment type="caution">
    <text evidence="3">The sequence shown here is derived from an EMBL/GenBank/DDBJ whole genome shotgun (WGS) entry which is preliminary data.</text>
</comment>
<dbReference type="EMBL" id="LROM01000067">
    <property type="protein sequence ID" value="OFA05176.1"/>
    <property type="molecule type" value="Genomic_DNA"/>
</dbReference>
<dbReference type="PATRIC" id="fig|762836.4.peg.1648"/>
<keyword evidence="3" id="KW-0808">Transferase</keyword>
<dbReference type="RefSeq" id="WP_141749467.1">
    <property type="nucleotide sequence ID" value="NZ_LROM01000067.1"/>
</dbReference>
<dbReference type="GO" id="GO:0016779">
    <property type="term" value="F:nucleotidyltransferase activity"/>
    <property type="evidence" value="ECO:0007669"/>
    <property type="project" value="UniProtKB-KW"/>
</dbReference>
<dbReference type="AlphaFoldDB" id="A0A1E7WZ84"/>
<dbReference type="Proteomes" id="UP000175989">
    <property type="component" value="Unassembled WGS sequence"/>
</dbReference>